<dbReference type="InterPro" id="IPR036179">
    <property type="entry name" value="Ig-like_dom_sf"/>
</dbReference>
<evidence type="ECO:0000256" key="5">
    <source>
        <dbReference type="ARBA" id="ARBA00022729"/>
    </source>
</evidence>
<dbReference type="Pfam" id="PF13927">
    <property type="entry name" value="Ig_3"/>
    <property type="match status" value="1"/>
</dbReference>
<keyword evidence="10" id="KW-1015">Disulfide bond</keyword>
<evidence type="ECO:0000256" key="9">
    <source>
        <dbReference type="ARBA" id="ARBA00023136"/>
    </source>
</evidence>
<dbReference type="GO" id="GO:0070593">
    <property type="term" value="P:dendrite self-avoidance"/>
    <property type="evidence" value="ECO:0007669"/>
    <property type="project" value="TreeGrafter"/>
</dbReference>
<evidence type="ECO:0000256" key="6">
    <source>
        <dbReference type="ARBA" id="ARBA00022737"/>
    </source>
</evidence>
<dbReference type="GO" id="GO:0007411">
    <property type="term" value="P:axon guidance"/>
    <property type="evidence" value="ECO:0007669"/>
    <property type="project" value="TreeGrafter"/>
</dbReference>
<dbReference type="InterPro" id="IPR007110">
    <property type="entry name" value="Ig-like_dom"/>
</dbReference>
<accession>V9IGN7</accession>
<dbReference type="GO" id="GO:0005886">
    <property type="term" value="C:plasma membrane"/>
    <property type="evidence" value="ECO:0007669"/>
    <property type="project" value="TreeGrafter"/>
</dbReference>
<keyword evidence="4" id="KW-0812">Transmembrane</keyword>
<dbReference type="SUPFAM" id="SSF48726">
    <property type="entry name" value="Immunoglobulin"/>
    <property type="match status" value="1"/>
</dbReference>
<feature type="region of interest" description="Disordered" evidence="12">
    <location>
        <begin position="80"/>
        <end position="106"/>
    </location>
</feature>
<sequence>MATVQCAVIKGDLPVRIAWSLNGRRIDREQSHEIPDIVVTRSSKRISTLTIDSVAARHAGEYSCTATNEAGSATHVSVLSVNGTPRGSQGQRGGGERTNGWLVTGEGNTHRDLSERTCACVCRAL</sequence>
<dbReference type="Gene3D" id="2.60.40.10">
    <property type="entry name" value="Immunoglobulins"/>
    <property type="match status" value="1"/>
</dbReference>
<dbReference type="GO" id="GO:0030424">
    <property type="term" value="C:axon"/>
    <property type="evidence" value="ECO:0007669"/>
    <property type="project" value="TreeGrafter"/>
</dbReference>
<evidence type="ECO:0000256" key="11">
    <source>
        <dbReference type="ARBA" id="ARBA00023319"/>
    </source>
</evidence>
<dbReference type="PROSITE" id="PS50835">
    <property type="entry name" value="IG_LIKE"/>
    <property type="match status" value="1"/>
</dbReference>
<keyword evidence="7" id="KW-0130">Cell adhesion</keyword>
<keyword evidence="5" id="KW-0732">Signal</keyword>
<dbReference type="PANTHER" id="PTHR10075:SF101">
    <property type="entry name" value="ZWEI IG DOMAIN PROTEIN ZIG-3"/>
    <property type="match status" value="1"/>
</dbReference>
<evidence type="ECO:0000256" key="10">
    <source>
        <dbReference type="ARBA" id="ARBA00023157"/>
    </source>
</evidence>
<organism evidence="14">
    <name type="scientific">Apis cerana</name>
    <name type="common">Indian honeybee</name>
    <dbReference type="NCBI Taxonomy" id="7461"/>
    <lineage>
        <taxon>Eukaryota</taxon>
        <taxon>Metazoa</taxon>
        <taxon>Ecdysozoa</taxon>
        <taxon>Arthropoda</taxon>
        <taxon>Hexapoda</taxon>
        <taxon>Insecta</taxon>
        <taxon>Pterygota</taxon>
        <taxon>Neoptera</taxon>
        <taxon>Endopterygota</taxon>
        <taxon>Hymenoptera</taxon>
        <taxon>Apocrita</taxon>
        <taxon>Aculeata</taxon>
        <taxon>Apoidea</taxon>
        <taxon>Anthophila</taxon>
        <taxon>Apidae</taxon>
        <taxon>Apis</taxon>
    </lineage>
</organism>
<protein>
    <recommendedName>
        <fullName evidence="13">Ig-like domain-containing protein</fullName>
    </recommendedName>
</protein>
<dbReference type="PANTHER" id="PTHR10075">
    <property type="entry name" value="BASIGIN RELATED"/>
    <property type="match status" value="1"/>
</dbReference>
<evidence type="ECO:0000256" key="12">
    <source>
        <dbReference type="SAM" id="MobiDB-lite"/>
    </source>
</evidence>
<dbReference type="GO" id="GO:0098632">
    <property type="term" value="F:cell-cell adhesion mediator activity"/>
    <property type="evidence" value="ECO:0007669"/>
    <property type="project" value="TreeGrafter"/>
</dbReference>
<evidence type="ECO:0000256" key="2">
    <source>
        <dbReference type="ARBA" id="ARBA00004613"/>
    </source>
</evidence>
<keyword evidence="8" id="KW-1133">Transmembrane helix</keyword>
<dbReference type="AlphaFoldDB" id="V9IGN7"/>
<keyword evidence="11" id="KW-0393">Immunoglobulin domain</keyword>
<dbReference type="InterPro" id="IPR004153">
    <property type="entry name" value="CXCXC_repeat"/>
</dbReference>
<evidence type="ECO:0000313" key="14">
    <source>
        <dbReference type="EMBL" id="AEY60225.1"/>
    </source>
</evidence>
<evidence type="ECO:0000256" key="3">
    <source>
        <dbReference type="ARBA" id="ARBA00022525"/>
    </source>
</evidence>
<dbReference type="GO" id="GO:0007156">
    <property type="term" value="P:homophilic cell adhesion via plasma membrane adhesion molecules"/>
    <property type="evidence" value="ECO:0007669"/>
    <property type="project" value="TreeGrafter"/>
</dbReference>
<proteinExistence type="evidence at transcript level"/>
<evidence type="ECO:0000256" key="8">
    <source>
        <dbReference type="ARBA" id="ARBA00022989"/>
    </source>
</evidence>
<comment type="subcellular location">
    <subcellularLocation>
        <location evidence="1">Membrane</location>
        <topology evidence="1">Single-pass membrane protein</topology>
    </subcellularLocation>
    <subcellularLocation>
        <location evidence="2">Secreted</location>
    </subcellularLocation>
</comment>
<evidence type="ECO:0000256" key="1">
    <source>
        <dbReference type="ARBA" id="ARBA00004167"/>
    </source>
</evidence>
<keyword evidence="3" id="KW-0964">Secreted</keyword>
<evidence type="ECO:0000256" key="4">
    <source>
        <dbReference type="ARBA" id="ARBA00022692"/>
    </source>
</evidence>
<gene>
    <name evidence="14" type="ORF">ACCB07859</name>
</gene>
<keyword evidence="9" id="KW-0472">Membrane</keyword>
<keyword evidence="6" id="KW-0677">Repeat</keyword>
<reference evidence="14" key="1">
    <citation type="submission" date="2011-11" db="EMBL/GenBank/DDBJ databases">
        <title>Decoding the brain transcriptome of the Eastern honeybee (Apis cerana) based on pyrosequencing.</title>
        <authorList>
            <person name="Sun L."/>
            <person name="Zheng H."/>
            <person name="Wang Y."/>
            <person name="Xie X."/>
            <person name="Zhu Y."/>
            <person name="Gu W."/>
            <person name="Wang S."/>
        </authorList>
    </citation>
    <scope>NUCLEOTIDE SEQUENCE</scope>
    <source>
        <tissue evidence="14">Brain</tissue>
    </source>
</reference>
<feature type="domain" description="Ig-like" evidence="13">
    <location>
        <begin position="1"/>
        <end position="80"/>
    </location>
</feature>
<dbReference type="EMBL" id="JR046638">
    <property type="protein sequence ID" value="AEY60225.1"/>
    <property type="molecule type" value="mRNA"/>
</dbReference>
<name>V9IGN7_APICE</name>
<evidence type="ECO:0000259" key="13">
    <source>
        <dbReference type="PROSITE" id="PS50835"/>
    </source>
</evidence>
<dbReference type="InterPro" id="IPR013783">
    <property type="entry name" value="Ig-like_fold"/>
</dbReference>
<dbReference type="GO" id="GO:0005576">
    <property type="term" value="C:extracellular region"/>
    <property type="evidence" value="ECO:0007669"/>
    <property type="project" value="UniProtKB-SubCell"/>
</dbReference>
<dbReference type="Pfam" id="PF03128">
    <property type="entry name" value="CXCXC"/>
    <property type="match status" value="1"/>
</dbReference>
<dbReference type="FunFam" id="2.60.40.10:FF:000017">
    <property type="entry name" value="Down syndrome cell adhesion molecule b"/>
    <property type="match status" value="1"/>
</dbReference>
<evidence type="ECO:0000256" key="7">
    <source>
        <dbReference type="ARBA" id="ARBA00022889"/>
    </source>
</evidence>